<feature type="chain" id="PRO_5007837847" evidence="1">
    <location>
        <begin position="20"/>
        <end position="148"/>
    </location>
</feature>
<name>A0A162NHS0_9CRUS</name>
<comment type="caution">
    <text evidence="2">The sequence shown here is derived from an EMBL/GenBank/DDBJ whole genome shotgun (WGS) entry which is preliminary data.</text>
</comment>
<reference evidence="2 3" key="1">
    <citation type="submission" date="2016-03" db="EMBL/GenBank/DDBJ databases">
        <title>EvidentialGene: Evidence-directed Construction of Genes on Genomes.</title>
        <authorList>
            <person name="Gilbert D.G."/>
            <person name="Choi J.-H."/>
            <person name="Mockaitis K."/>
            <person name="Colbourne J."/>
            <person name="Pfrender M."/>
        </authorList>
    </citation>
    <scope>NUCLEOTIDE SEQUENCE [LARGE SCALE GENOMIC DNA]</scope>
    <source>
        <strain evidence="2 3">Xinb3</strain>
        <tissue evidence="2">Complete organism</tissue>
    </source>
</reference>
<dbReference type="Proteomes" id="UP000076858">
    <property type="component" value="Unassembled WGS sequence"/>
</dbReference>
<keyword evidence="3" id="KW-1185">Reference proteome</keyword>
<dbReference type="EMBL" id="LRGB01000568">
    <property type="protein sequence ID" value="KZS17994.1"/>
    <property type="molecule type" value="Genomic_DNA"/>
</dbReference>
<gene>
    <name evidence="2" type="ORF">APZ42_016020</name>
</gene>
<sequence length="148" mass="16552">MTKISVAVVVVSLMAAVMANAPYNGNWRGTYGPYGDKKDSYGYDAIPYGYEKKGSYGYDTPSYGYEKKGSNYDASPYGYDGKGSETTSYGYHKKYDAPAYGYDKKVSYGYDAAPYGYDKKTRYGYEAPAYGYDKYEKPKSYGSYSSTY</sequence>
<proteinExistence type="predicted"/>
<feature type="signal peptide" evidence="1">
    <location>
        <begin position="1"/>
        <end position="19"/>
    </location>
</feature>
<organism evidence="2 3">
    <name type="scientific">Daphnia magna</name>
    <dbReference type="NCBI Taxonomy" id="35525"/>
    <lineage>
        <taxon>Eukaryota</taxon>
        <taxon>Metazoa</taxon>
        <taxon>Ecdysozoa</taxon>
        <taxon>Arthropoda</taxon>
        <taxon>Crustacea</taxon>
        <taxon>Branchiopoda</taxon>
        <taxon>Diplostraca</taxon>
        <taxon>Cladocera</taxon>
        <taxon>Anomopoda</taxon>
        <taxon>Daphniidae</taxon>
        <taxon>Daphnia</taxon>
    </lineage>
</organism>
<evidence type="ECO:0000256" key="1">
    <source>
        <dbReference type="SAM" id="SignalP"/>
    </source>
</evidence>
<dbReference type="OrthoDB" id="6344214at2759"/>
<evidence type="ECO:0000313" key="3">
    <source>
        <dbReference type="Proteomes" id="UP000076858"/>
    </source>
</evidence>
<dbReference type="AlphaFoldDB" id="A0A162NHS0"/>
<accession>A0A162NHS0</accession>
<keyword evidence="1" id="KW-0732">Signal</keyword>
<protein>
    <submittedName>
        <fullName evidence="2">Uncharacterized protein</fullName>
    </submittedName>
</protein>
<evidence type="ECO:0000313" key="2">
    <source>
        <dbReference type="EMBL" id="KZS17994.1"/>
    </source>
</evidence>